<dbReference type="InterPro" id="IPR013216">
    <property type="entry name" value="Methyltransf_11"/>
</dbReference>
<dbReference type="GO" id="GO:0008168">
    <property type="term" value="F:methyltransferase activity"/>
    <property type="evidence" value="ECO:0007669"/>
    <property type="project" value="UniProtKB-KW"/>
</dbReference>
<dbReference type="Pfam" id="PF08241">
    <property type="entry name" value="Methyltransf_11"/>
    <property type="match status" value="1"/>
</dbReference>
<evidence type="ECO:0000256" key="3">
    <source>
        <dbReference type="ARBA" id="ARBA00022679"/>
    </source>
</evidence>
<dbReference type="PANTHER" id="PTHR44942:SF4">
    <property type="entry name" value="METHYLTRANSFERASE TYPE 11 DOMAIN-CONTAINING PROTEIN"/>
    <property type="match status" value="1"/>
</dbReference>
<dbReference type="Proteomes" id="UP001144036">
    <property type="component" value="Unassembled WGS sequence"/>
</dbReference>
<reference evidence="5" key="1">
    <citation type="submission" date="2022-11" db="EMBL/GenBank/DDBJ databases">
        <title>Nonomuraea corallina sp. nov., a new species of the genus Nonomuraea isolated from sea side sediment in Thai sea.</title>
        <authorList>
            <person name="Ngamcharungchit C."/>
            <person name="Matsumoto A."/>
            <person name="Suriyachadkun C."/>
            <person name="Panbangred W."/>
            <person name="Inahashi Y."/>
            <person name="Intra B."/>
        </authorList>
    </citation>
    <scope>NUCLEOTIDE SEQUENCE</scope>
    <source>
        <strain evidence="5">MCN248</strain>
    </source>
</reference>
<gene>
    <name evidence="5" type="ORF">OUY22_10185</name>
</gene>
<feature type="domain" description="Methyltransferase type 11" evidence="4">
    <location>
        <begin position="54"/>
        <end position="144"/>
    </location>
</feature>
<accession>A0ABT4S990</accession>
<organism evidence="5 6">
    <name type="scientific">Nonomuraea corallina</name>
    <dbReference type="NCBI Taxonomy" id="2989783"/>
    <lineage>
        <taxon>Bacteria</taxon>
        <taxon>Bacillati</taxon>
        <taxon>Actinomycetota</taxon>
        <taxon>Actinomycetes</taxon>
        <taxon>Streptosporangiales</taxon>
        <taxon>Streptosporangiaceae</taxon>
        <taxon>Nonomuraea</taxon>
    </lineage>
</organism>
<name>A0ABT4S990_9ACTN</name>
<evidence type="ECO:0000259" key="4">
    <source>
        <dbReference type="Pfam" id="PF08241"/>
    </source>
</evidence>
<evidence type="ECO:0000313" key="5">
    <source>
        <dbReference type="EMBL" id="MDA0633787.1"/>
    </source>
</evidence>
<comment type="caution">
    <text evidence="5">The sequence shown here is derived from an EMBL/GenBank/DDBJ whole genome shotgun (WGS) entry which is preliminary data.</text>
</comment>
<evidence type="ECO:0000256" key="2">
    <source>
        <dbReference type="ARBA" id="ARBA00022603"/>
    </source>
</evidence>
<comment type="similarity">
    <text evidence="1">Belongs to the methyltransferase superfamily.</text>
</comment>
<keyword evidence="2 5" id="KW-0489">Methyltransferase</keyword>
<sequence>MNHDRLRTGPSPELGLAFERVADAYDAGRPGYPDELYLALAEVSGVPLDGATVVDVGAGTGKLAHALRARGARVVAVDPGAEMLARLRAKGTAGVAAVRADGNALPLAGRCADLVTYGQSWHWLDPAASIEEARRVLRPGGVIAACWNFAHAAQAEWLAAHEERLAGACPTYWGPARAEWSPPPIAAVFEVVGERWMPWTRLVGVEEFLLDLRSHSYMAAMPEAEADALVERQRAELVKEFPGGVMSVPMRVYLAVGR</sequence>
<keyword evidence="3" id="KW-0808">Transferase</keyword>
<proteinExistence type="inferred from homology"/>
<keyword evidence="6" id="KW-1185">Reference proteome</keyword>
<dbReference type="RefSeq" id="WP_270154589.1">
    <property type="nucleotide sequence ID" value="NZ_JAPNNL010000028.1"/>
</dbReference>
<evidence type="ECO:0000313" key="6">
    <source>
        <dbReference type="Proteomes" id="UP001144036"/>
    </source>
</evidence>
<dbReference type="InterPro" id="IPR051052">
    <property type="entry name" value="Diverse_substrate_MTase"/>
</dbReference>
<dbReference type="SUPFAM" id="SSF53335">
    <property type="entry name" value="S-adenosyl-L-methionine-dependent methyltransferases"/>
    <property type="match status" value="1"/>
</dbReference>
<dbReference type="Gene3D" id="3.40.50.150">
    <property type="entry name" value="Vaccinia Virus protein VP39"/>
    <property type="match status" value="1"/>
</dbReference>
<dbReference type="InterPro" id="IPR029063">
    <property type="entry name" value="SAM-dependent_MTases_sf"/>
</dbReference>
<protein>
    <submittedName>
        <fullName evidence="5">Class I SAM-dependent methyltransferase</fullName>
    </submittedName>
</protein>
<evidence type="ECO:0000256" key="1">
    <source>
        <dbReference type="ARBA" id="ARBA00008361"/>
    </source>
</evidence>
<dbReference type="PANTHER" id="PTHR44942">
    <property type="entry name" value="METHYLTRANSF_11 DOMAIN-CONTAINING PROTEIN"/>
    <property type="match status" value="1"/>
</dbReference>
<dbReference type="GO" id="GO:0032259">
    <property type="term" value="P:methylation"/>
    <property type="evidence" value="ECO:0007669"/>
    <property type="project" value="UniProtKB-KW"/>
</dbReference>
<dbReference type="EMBL" id="JAPNNL010000028">
    <property type="protein sequence ID" value="MDA0633787.1"/>
    <property type="molecule type" value="Genomic_DNA"/>
</dbReference>
<dbReference type="CDD" id="cd02440">
    <property type="entry name" value="AdoMet_MTases"/>
    <property type="match status" value="1"/>
</dbReference>